<evidence type="ECO:0000313" key="2">
    <source>
        <dbReference type="Proteomes" id="UP000829398"/>
    </source>
</evidence>
<comment type="caution">
    <text evidence="1">The sequence shown here is derived from an EMBL/GenBank/DDBJ whole genome shotgun (WGS) entry which is preliminary data.</text>
</comment>
<dbReference type="EMBL" id="CM039175">
    <property type="protein sequence ID" value="KAH9737422.1"/>
    <property type="molecule type" value="Genomic_DNA"/>
</dbReference>
<proteinExistence type="predicted"/>
<protein>
    <submittedName>
        <fullName evidence="1">Uncharacterized protein</fullName>
    </submittedName>
</protein>
<accession>A0ACB8JXQ8</accession>
<dbReference type="Proteomes" id="UP000829398">
    <property type="component" value="Chromosome 6"/>
</dbReference>
<name>A0ACB8JXQ8_CITSI</name>
<sequence length="381" mass="41100">MGKYQLATSFILLLNFGTLLTSLACDCSPPPPASKTPNCPPPPSSPSPKTPPPPPPFVKSPPPPPPVVKSAPPPPPPVTKSPPPPPPVVKSPPPPIVKPPPPNGPSPKSPPPPSVRYPPPPKQQTCPIDALKLGACVDVLGGLIHIGLGDSAKEKCCPLLQGLADLDAAVMFNNKSWNGDLIVRDIKARTESICSTLSSVGYRRNARIQKWIRWDPPPWPFLCLNTDGARKGNGEASAGGLLRDCHGNFIHGFSANLGVCSVIKAELWGVLHGLRMAWDLGYRRIQVGTDNCSVVQLIKENNANVTEFSNIIEMIKDLIRRDWRIQIDHIYCEANSAADFLSTHALSLPLGVHFFHSVPSGLRSILYSDMYGVAHPRFVPL</sequence>
<reference evidence="2" key="1">
    <citation type="journal article" date="2023" name="Hortic. Res.">
        <title>A chromosome-level phased genome enabling allele-level studies in sweet orange: a case study on citrus Huanglongbing tolerance.</title>
        <authorList>
            <person name="Wu B."/>
            <person name="Yu Q."/>
            <person name="Deng Z."/>
            <person name="Duan Y."/>
            <person name="Luo F."/>
            <person name="Gmitter F. Jr."/>
        </authorList>
    </citation>
    <scope>NUCLEOTIDE SEQUENCE [LARGE SCALE GENOMIC DNA]</scope>
    <source>
        <strain evidence="2">cv. Valencia</strain>
    </source>
</reference>
<organism evidence="1 2">
    <name type="scientific">Citrus sinensis</name>
    <name type="common">Sweet orange</name>
    <name type="synonym">Citrus aurantium var. sinensis</name>
    <dbReference type="NCBI Taxonomy" id="2711"/>
    <lineage>
        <taxon>Eukaryota</taxon>
        <taxon>Viridiplantae</taxon>
        <taxon>Streptophyta</taxon>
        <taxon>Embryophyta</taxon>
        <taxon>Tracheophyta</taxon>
        <taxon>Spermatophyta</taxon>
        <taxon>Magnoliopsida</taxon>
        <taxon>eudicotyledons</taxon>
        <taxon>Gunneridae</taxon>
        <taxon>Pentapetalae</taxon>
        <taxon>rosids</taxon>
        <taxon>malvids</taxon>
        <taxon>Sapindales</taxon>
        <taxon>Rutaceae</taxon>
        <taxon>Aurantioideae</taxon>
        <taxon>Citrus</taxon>
    </lineage>
</organism>
<keyword evidence="2" id="KW-1185">Reference proteome</keyword>
<evidence type="ECO:0000313" key="1">
    <source>
        <dbReference type="EMBL" id="KAH9737422.1"/>
    </source>
</evidence>
<gene>
    <name evidence="1" type="ORF">KPL71_018435</name>
</gene>